<dbReference type="PANTHER" id="PTHR36115">
    <property type="entry name" value="PROLINE-RICH ANTIGEN HOMOLOG-RELATED"/>
    <property type="match status" value="1"/>
</dbReference>
<evidence type="ECO:0000256" key="1">
    <source>
        <dbReference type="ARBA" id="ARBA00004651"/>
    </source>
</evidence>
<keyword evidence="8" id="KW-0808">Transferase</keyword>
<proteinExistence type="predicted"/>
<keyword evidence="5 6" id="KW-0472">Membrane</keyword>
<comment type="subcellular location">
    <subcellularLocation>
        <location evidence="1">Cell membrane</location>
        <topology evidence="1">Multi-pass membrane protein</topology>
    </subcellularLocation>
</comment>
<accession>A0A0W8F4V7</accession>
<evidence type="ECO:0000313" key="8">
    <source>
        <dbReference type="EMBL" id="KUG15618.1"/>
    </source>
</evidence>
<dbReference type="GO" id="GO:0005886">
    <property type="term" value="C:plasma membrane"/>
    <property type="evidence" value="ECO:0007669"/>
    <property type="project" value="UniProtKB-SubCell"/>
</dbReference>
<comment type="caution">
    <text evidence="8">The sequence shown here is derived from an EMBL/GenBank/DDBJ whole genome shotgun (WGS) entry which is preliminary data.</text>
</comment>
<dbReference type="AlphaFoldDB" id="A0A0W8F4V7"/>
<dbReference type="EMBL" id="LNQE01001546">
    <property type="protein sequence ID" value="KUG15618.1"/>
    <property type="molecule type" value="Genomic_DNA"/>
</dbReference>
<keyword evidence="2" id="KW-1003">Cell membrane</keyword>
<feature type="transmembrane region" description="Helical" evidence="6">
    <location>
        <begin position="52"/>
        <end position="81"/>
    </location>
</feature>
<organism evidence="8">
    <name type="scientific">hydrocarbon metagenome</name>
    <dbReference type="NCBI Taxonomy" id="938273"/>
    <lineage>
        <taxon>unclassified sequences</taxon>
        <taxon>metagenomes</taxon>
        <taxon>ecological metagenomes</taxon>
    </lineage>
</organism>
<protein>
    <submittedName>
        <fullName evidence="8">Serine/threonine protein kinase</fullName>
    </submittedName>
</protein>
<feature type="transmembrane region" description="Helical" evidence="6">
    <location>
        <begin position="117"/>
        <end position="136"/>
    </location>
</feature>
<sequence length="210" mass="23471">MYCPKCGKETEQSGNFCQFCGASMKEYPQKPFIRKRVGGIQTERFSGLGGRFLAGLVDLIFLVLFNIMAAAILGIVSWILVRPDPVGETIRILYQYYNHVPRTDGTGQVINAVVPPQMILCAMIFIILVPWVYSAYLESSRNQATFGKMAFRSAVTDMQGNRITFARASLRFFGKILSVLTLFIGFIAIAFTAYKQGLHDKIAGTLVFRQ</sequence>
<keyword evidence="8" id="KW-0418">Kinase</keyword>
<evidence type="ECO:0000259" key="7">
    <source>
        <dbReference type="Pfam" id="PF06271"/>
    </source>
</evidence>
<evidence type="ECO:0000256" key="6">
    <source>
        <dbReference type="SAM" id="Phobius"/>
    </source>
</evidence>
<feature type="domain" description="RDD" evidence="7">
    <location>
        <begin position="47"/>
        <end position="204"/>
    </location>
</feature>
<name>A0A0W8F4V7_9ZZZZ</name>
<dbReference type="Pfam" id="PF06271">
    <property type="entry name" value="RDD"/>
    <property type="match status" value="1"/>
</dbReference>
<dbReference type="GO" id="GO:0004674">
    <property type="term" value="F:protein serine/threonine kinase activity"/>
    <property type="evidence" value="ECO:0007669"/>
    <property type="project" value="UniProtKB-KW"/>
</dbReference>
<reference evidence="8" key="1">
    <citation type="journal article" date="2015" name="Proc. Natl. Acad. Sci. U.S.A.">
        <title>Networks of energetic and metabolic interactions define dynamics in microbial communities.</title>
        <authorList>
            <person name="Embree M."/>
            <person name="Liu J.K."/>
            <person name="Al-Bassam M.M."/>
            <person name="Zengler K."/>
        </authorList>
    </citation>
    <scope>NUCLEOTIDE SEQUENCE</scope>
</reference>
<feature type="transmembrane region" description="Helical" evidence="6">
    <location>
        <begin position="172"/>
        <end position="194"/>
    </location>
</feature>
<evidence type="ECO:0000256" key="2">
    <source>
        <dbReference type="ARBA" id="ARBA00022475"/>
    </source>
</evidence>
<evidence type="ECO:0000256" key="5">
    <source>
        <dbReference type="ARBA" id="ARBA00023136"/>
    </source>
</evidence>
<dbReference type="InterPro" id="IPR010432">
    <property type="entry name" value="RDD"/>
</dbReference>
<gene>
    <name evidence="8" type="ORF">ASZ90_014729</name>
</gene>
<keyword evidence="3 6" id="KW-0812">Transmembrane</keyword>
<evidence type="ECO:0000256" key="4">
    <source>
        <dbReference type="ARBA" id="ARBA00022989"/>
    </source>
</evidence>
<dbReference type="InterPro" id="IPR051791">
    <property type="entry name" value="Pra-immunoreactive"/>
</dbReference>
<evidence type="ECO:0000256" key="3">
    <source>
        <dbReference type="ARBA" id="ARBA00022692"/>
    </source>
</evidence>
<keyword evidence="8" id="KW-0723">Serine/threonine-protein kinase</keyword>
<keyword evidence="4 6" id="KW-1133">Transmembrane helix</keyword>